<comment type="caution">
    <text evidence="2">The sequence shown here is derived from an EMBL/GenBank/DDBJ whole genome shotgun (WGS) entry which is preliminary data.</text>
</comment>
<organism evidence="2 3">
    <name type="scientific">Anaeramoeba flamelloides</name>
    <dbReference type="NCBI Taxonomy" id="1746091"/>
    <lineage>
        <taxon>Eukaryota</taxon>
        <taxon>Metamonada</taxon>
        <taxon>Anaeramoebidae</taxon>
        <taxon>Anaeramoeba</taxon>
    </lineage>
</organism>
<evidence type="ECO:0000313" key="3">
    <source>
        <dbReference type="Proteomes" id="UP001146793"/>
    </source>
</evidence>
<evidence type="ECO:0000313" key="2">
    <source>
        <dbReference type="EMBL" id="KAJ3440472.1"/>
    </source>
</evidence>
<protein>
    <submittedName>
        <fullName evidence="2">Uncharacterized protein</fullName>
    </submittedName>
</protein>
<name>A0AAV7ZEM1_9EUKA</name>
<dbReference type="Proteomes" id="UP001146793">
    <property type="component" value="Unassembled WGS sequence"/>
</dbReference>
<accession>A0AAV7ZEM1</accession>
<proteinExistence type="predicted"/>
<dbReference type="AlphaFoldDB" id="A0AAV7ZEM1"/>
<dbReference type="EMBL" id="JANTQA010000030">
    <property type="protein sequence ID" value="KAJ3440472.1"/>
    <property type="molecule type" value="Genomic_DNA"/>
</dbReference>
<reference evidence="2" key="1">
    <citation type="submission" date="2022-08" db="EMBL/GenBank/DDBJ databases">
        <title>Novel sulphate-reducing endosymbionts in the free-living metamonad Anaeramoeba.</title>
        <authorList>
            <person name="Jerlstrom-Hultqvist J."/>
            <person name="Cepicka I."/>
            <person name="Gallot-Lavallee L."/>
            <person name="Salas-Leiva D."/>
            <person name="Curtis B.A."/>
            <person name="Zahonova K."/>
            <person name="Pipaliya S."/>
            <person name="Dacks J."/>
            <person name="Roger A.J."/>
        </authorList>
    </citation>
    <scope>NUCLEOTIDE SEQUENCE</scope>
    <source>
        <strain evidence="2">Busselton2</strain>
    </source>
</reference>
<evidence type="ECO:0000256" key="1">
    <source>
        <dbReference type="SAM" id="MobiDB-lite"/>
    </source>
</evidence>
<sequence>MLNIHVKLKHQTNSTKKKYLSKKRKEPSFEKSFFQNLSSSLEVSQTMNELISNKEQLFELRRHHVFIRLNQYSYFAGDTIMGCALLVDHDTNLPVERDFDIESKYFGKPQIQIVSGGVVYKQVELSSPLNSVYHIWLTLPLTLEPKVYELKLLHRYGYRVAPASTTFEIIKNEYTKHFIFLPKTTFTLNESISGWVYIHDYKTKKNFQPTKILIFLLSKDESKLLEPIDKPLKRRKRYFFEFKIRPQTVKGLLFQKKKLVILCKLFDNINEKSHEVLRSNIFIDKEEYGGIKNVISTYDLAAGIPNEIFATIENPKSQVYEYIFRVKDQDNNKESTNKKTKKAKANSQIIKKTIRATSNQTIYTSFLLHPKKFGRKNKKSKRKKKHDYSHTFKMKNKKAGIVFQVTNANLINNGELCFQIVSTMERTCQILILRKGKIIKNVKSFELKPKTPVTKSVKIQYIYGIVNCALVDPGKFQNNVMGKKNDLTYEYPKFLKKHTLLANRLVYIYPTNKINIQIKKHISINKEGKIIIETEDLRGNPIQSICNVSIITYPDISPNPHQSFVKLNTQRLLEYEIDNHHFKNPYFTENERGNGNERENLRYVNNLIHFEDWREFPKNQIHKTIQDISQLSTLDDQYKQLFSINKEDFIELNIHFVPIRLGIGMKLITTYVNPFSILSKVIYEILEKNTNFTEVVAFFHQSKFIENPNQTIEELNLKNNPYLIIWCKDFWCKKKGKSEITIDFFPNKYNFYFGDKLEKLTNSNKNEHGREGGEKERGKGKEQMTNDKYAYTNNSQRFLKKRFGELIKDEDLYLKVINGNRTKNEIPRYKIKRKYIFLNLIDLERNKRLFKIAKTQKINFLLTKIKLLNKKNIQFYHNNSLIKDGITIKKNTSNF</sequence>
<feature type="region of interest" description="Disordered" evidence="1">
    <location>
        <begin position="763"/>
        <end position="783"/>
    </location>
</feature>
<gene>
    <name evidence="2" type="ORF">M0812_14140</name>
</gene>